<comment type="caution">
    <text evidence="2">The sequence shown here is derived from an EMBL/GenBank/DDBJ whole genome shotgun (WGS) entry which is preliminary data.</text>
</comment>
<dbReference type="Proteomes" id="UP000676336">
    <property type="component" value="Unassembled WGS sequence"/>
</dbReference>
<reference evidence="2" key="1">
    <citation type="submission" date="2021-02" db="EMBL/GenBank/DDBJ databases">
        <authorList>
            <person name="Nowell W R."/>
        </authorList>
    </citation>
    <scope>NUCLEOTIDE SEQUENCE</scope>
</reference>
<gene>
    <name evidence="2" type="ORF">SMN809_LOCUS31938</name>
</gene>
<feature type="region of interest" description="Disordered" evidence="1">
    <location>
        <begin position="30"/>
        <end position="52"/>
    </location>
</feature>
<dbReference type="AlphaFoldDB" id="A0A8S2W5W9"/>
<feature type="compositionally biased region" description="Basic residues" evidence="1">
    <location>
        <begin position="42"/>
        <end position="52"/>
    </location>
</feature>
<proteinExistence type="predicted"/>
<protein>
    <submittedName>
        <fullName evidence="2">Uncharacterized protein</fullName>
    </submittedName>
</protein>
<evidence type="ECO:0000313" key="2">
    <source>
        <dbReference type="EMBL" id="CAF4433632.1"/>
    </source>
</evidence>
<accession>A0A8S2W5W9</accession>
<dbReference type="EMBL" id="CAJOBI010065355">
    <property type="protein sequence ID" value="CAF4433632.1"/>
    <property type="molecule type" value="Genomic_DNA"/>
</dbReference>
<organism evidence="2 3">
    <name type="scientific">Rotaria magnacalcarata</name>
    <dbReference type="NCBI Taxonomy" id="392030"/>
    <lineage>
        <taxon>Eukaryota</taxon>
        <taxon>Metazoa</taxon>
        <taxon>Spiralia</taxon>
        <taxon>Gnathifera</taxon>
        <taxon>Rotifera</taxon>
        <taxon>Eurotatoria</taxon>
        <taxon>Bdelloidea</taxon>
        <taxon>Philodinida</taxon>
        <taxon>Philodinidae</taxon>
        <taxon>Rotaria</taxon>
    </lineage>
</organism>
<evidence type="ECO:0000313" key="3">
    <source>
        <dbReference type="Proteomes" id="UP000676336"/>
    </source>
</evidence>
<evidence type="ECO:0000256" key="1">
    <source>
        <dbReference type="SAM" id="MobiDB-lite"/>
    </source>
</evidence>
<sequence>RRYNRTKLLIDVADDYEPTTQRRLNVQKRKIIPNSDNEGQPKKKKVRIAAVK</sequence>
<feature type="non-terminal residue" evidence="2">
    <location>
        <position position="1"/>
    </location>
</feature>
<name>A0A8S2W5W9_9BILA</name>